<dbReference type="EMBL" id="FQWT01000005">
    <property type="protein sequence ID" value="SHH59258.1"/>
    <property type="molecule type" value="Genomic_DNA"/>
</dbReference>
<accession>A0A1M5U8M0</accession>
<evidence type="ECO:0000313" key="2">
    <source>
        <dbReference type="EMBL" id="SHH59258.1"/>
    </source>
</evidence>
<dbReference type="AlphaFoldDB" id="A0A1M5U8M0"/>
<dbReference type="InterPro" id="IPR050266">
    <property type="entry name" value="AB_hydrolase_sf"/>
</dbReference>
<proteinExistence type="predicted"/>
<dbReference type="Proteomes" id="UP000184047">
    <property type="component" value="Unassembled WGS sequence"/>
</dbReference>
<dbReference type="STRING" id="421058.SAMN05421866_3116"/>
<feature type="domain" description="AB hydrolase-1" evidence="1">
    <location>
        <begin position="20"/>
        <end position="253"/>
    </location>
</feature>
<sequence>MPHITLNKTEYHYQQSGKGNPVIFAHGLFVDNTIFKYQIEELNKKFTCYSFDMPAHGKSTYDENGWSLDDIVEDFRLFILKKNLHSVILIGQSQGGMVFMRLAFKYPELVSKLILIGTSARAEYTHRIPFWQDMVITFRNGNVIDFKNRMELIQKNIVSNHFIKHFPLDKAEELAIMQRQNPVAMALATETAVLNRTNVSALLPNILCPTLILCGQDDTATPLEVSTEIKKNIKHSEMFIIPNAAHHIPLENPKELNRLIINFLK</sequence>
<evidence type="ECO:0000259" key="1">
    <source>
        <dbReference type="Pfam" id="PF00561"/>
    </source>
</evidence>
<dbReference type="PANTHER" id="PTHR43798">
    <property type="entry name" value="MONOACYLGLYCEROL LIPASE"/>
    <property type="match status" value="1"/>
</dbReference>
<dbReference type="SUPFAM" id="SSF53474">
    <property type="entry name" value="alpha/beta-Hydrolases"/>
    <property type="match status" value="1"/>
</dbReference>
<name>A0A1M5U8M0_9FLAO</name>
<keyword evidence="3" id="KW-1185">Reference proteome</keyword>
<dbReference type="OrthoDB" id="9801162at2"/>
<dbReference type="GeneID" id="56900542"/>
<dbReference type="PRINTS" id="PR00111">
    <property type="entry name" value="ABHYDROLASE"/>
</dbReference>
<organism evidence="2 3">
    <name type="scientific">Chryseobacterium oranimense</name>
    <dbReference type="NCBI Taxonomy" id="421058"/>
    <lineage>
        <taxon>Bacteria</taxon>
        <taxon>Pseudomonadati</taxon>
        <taxon>Bacteroidota</taxon>
        <taxon>Flavobacteriia</taxon>
        <taxon>Flavobacteriales</taxon>
        <taxon>Weeksellaceae</taxon>
        <taxon>Chryseobacterium group</taxon>
        <taxon>Chryseobacterium</taxon>
    </lineage>
</organism>
<protein>
    <submittedName>
        <fullName evidence="2">Pimeloyl-ACP methyl ester carboxylesterase</fullName>
    </submittedName>
</protein>
<dbReference type="Pfam" id="PF00561">
    <property type="entry name" value="Abhydrolase_1"/>
    <property type="match status" value="1"/>
</dbReference>
<gene>
    <name evidence="2" type="ORF">SAMN05421866_3116</name>
</gene>
<dbReference type="InterPro" id="IPR029058">
    <property type="entry name" value="AB_hydrolase_fold"/>
</dbReference>
<evidence type="ECO:0000313" key="3">
    <source>
        <dbReference type="Proteomes" id="UP000184047"/>
    </source>
</evidence>
<dbReference type="RefSeq" id="WP_034737341.1">
    <property type="nucleotide sequence ID" value="NZ_FQWT01000005.1"/>
</dbReference>
<dbReference type="InterPro" id="IPR000073">
    <property type="entry name" value="AB_hydrolase_1"/>
</dbReference>
<dbReference type="Gene3D" id="3.40.50.1820">
    <property type="entry name" value="alpha/beta hydrolase"/>
    <property type="match status" value="1"/>
</dbReference>
<reference evidence="3" key="1">
    <citation type="submission" date="2016-11" db="EMBL/GenBank/DDBJ databases">
        <authorList>
            <person name="Varghese N."/>
            <person name="Submissions S."/>
        </authorList>
    </citation>
    <scope>NUCLEOTIDE SEQUENCE [LARGE SCALE GENOMIC DNA]</scope>
    <source>
        <strain evidence="3">DSM 19055</strain>
    </source>
</reference>